<reference evidence="3 4" key="1">
    <citation type="journal article" date="2018" name="Nat. Biotechnol.">
        <title>A standardized bacterial taxonomy based on genome phylogeny substantially revises the tree of life.</title>
        <authorList>
            <person name="Parks D.H."/>
            <person name="Chuvochina M."/>
            <person name="Waite D.W."/>
            <person name="Rinke C."/>
            <person name="Skarshewski A."/>
            <person name="Chaumeil P.A."/>
            <person name="Hugenholtz P."/>
        </authorList>
    </citation>
    <scope>NUCLEOTIDE SEQUENCE [LARGE SCALE GENOMIC DNA]</scope>
    <source>
        <strain evidence="3">UBA8739</strain>
    </source>
</reference>
<organism evidence="3 4">
    <name type="scientific">Tistrella mobilis</name>
    <dbReference type="NCBI Taxonomy" id="171437"/>
    <lineage>
        <taxon>Bacteria</taxon>
        <taxon>Pseudomonadati</taxon>
        <taxon>Pseudomonadota</taxon>
        <taxon>Alphaproteobacteria</taxon>
        <taxon>Geminicoccales</taxon>
        <taxon>Geminicoccaceae</taxon>
        <taxon>Tistrella</taxon>
    </lineage>
</organism>
<comment type="caution">
    <text evidence="3">The sequence shown here is derived from an EMBL/GenBank/DDBJ whole genome shotgun (WGS) entry which is preliminary data.</text>
</comment>
<dbReference type="Gene3D" id="3.50.50.60">
    <property type="entry name" value="FAD/NAD(P)-binding domain"/>
    <property type="match status" value="1"/>
</dbReference>
<evidence type="ECO:0000313" key="4">
    <source>
        <dbReference type="Proteomes" id="UP000257706"/>
    </source>
</evidence>
<evidence type="ECO:0000259" key="2">
    <source>
        <dbReference type="Pfam" id="PF01266"/>
    </source>
</evidence>
<evidence type="ECO:0000256" key="1">
    <source>
        <dbReference type="ARBA" id="ARBA00023002"/>
    </source>
</evidence>
<feature type="non-terminal residue" evidence="3">
    <location>
        <position position="50"/>
    </location>
</feature>
<feature type="domain" description="FAD dependent oxidoreductase" evidence="2">
    <location>
        <begin position="14"/>
        <end position="50"/>
    </location>
</feature>
<keyword evidence="1" id="KW-0560">Oxidoreductase</keyword>
<protein>
    <submittedName>
        <fullName evidence="3">FAD-dependent oxidoreductase</fullName>
    </submittedName>
</protein>
<accession>A0A3B9IS41</accession>
<dbReference type="InterPro" id="IPR036188">
    <property type="entry name" value="FAD/NAD-bd_sf"/>
</dbReference>
<proteinExistence type="predicted"/>
<dbReference type="AlphaFoldDB" id="A0A3B9IS41"/>
<dbReference type="Proteomes" id="UP000257706">
    <property type="component" value="Unassembled WGS sequence"/>
</dbReference>
<dbReference type="Pfam" id="PF01266">
    <property type="entry name" value="DAO"/>
    <property type="match status" value="1"/>
</dbReference>
<dbReference type="GO" id="GO:0016491">
    <property type="term" value="F:oxidoreductase activity"/>
    <property type="evidence" value="ECO:0007669"/>
    <property type="project" value="UniProtKB-KW"/>
</dbReference>
<evidence type="ECO:0000313" key="3">
    <source>
        <dbReference type="EMBL" id="HAE50570.1"/>
    </source>
</evidence>
<gene>
    <name evidence="3" type="ORF">DCK97_24455</name>
</gene>
<dbReference type="EMBL" id="DMAI01000396">
    <property type="protein sequence ID" value="HAE50570.1"/>
    <property type="molecule type" value="Genomic_DNA"/>
</dbReference>
<sequence>MRRRPPLEGDLRVDLCVIGGGLAGLSTAIEAAERGLSVAVVEARRIGWGA</sequence>
<dbReference type="InterPro" id="IPR006076">
    <property type="entry name" value="FAD-dep_OxRdtase"/>
</dbReference>
<dbReference type="SUPFAM" id="SSF51905">
    <property type="entry name" value="FAD/NAD(P)-binding domain"/>
    <property type="match status" value="1"/>
</dbReference>
<name>A0A3B9IS41_9PROT</name>